<dbReference type="AlphaFoldDB" id="A0A1M4Y483"/>
<protein>
    <submittedName>
        <fullName evidence="2">Uncharacterized protein</fullName>
    </submittedName>
</protein>
<dbReference type="STRING" id="1121256.SAMN02746089_01149"/>
<keyword evidence="1" id="KW-1133">Transmembrane helix</keyword>
<feature type="transmembrane region" description="Helical" evidence="1">
    <location>
        <begin position="15"/>
        <end position="38"/>
    </location>
</feature>
<dbReference type="Proteomes" id="UP000184088">
    <property type="component" value="Unassembled WGS sequence"/>
</dbReference>
<keyword evidence="1" id="KW-0472">Membrane</keyword>
<dbReference type="EMBL" id="FQVH01000009">
    <property type="protein sequence ID" value="SHF00416.1"/>
    <property type="molecule type" value="Genomic_DNA"/>
</dbReference>
<evidence type="ECO:0000313" key="2">
    <source>
        <dbReference type="EMBL" id="SHF00416.1"/>
    </source>
</evidence>
<organism evidence="2 3">
    <name type="scientific">Caldanaerobius fijiensis DSM 17918</name>
    <dbReference type="NCBI Taxonomy" id="1121256"/>
    <lineage>
        <taxon>Bacteria</taxon>
        <taxon>Bacillati</taxon>
        <taxon>Bacillota</taxon>
        <taxon>Clostridia</taxon>
        <taxon>Thermoanaerobacterales</taxon>
        <taxon>Thermoanaerobacteraceae</taxon>
        <taxon>Caldanaerobius</taxon>
    </lineage>
</organism>
<sequence length="64" mass="7683">MKNLIRRMIKEISPAWGMVVLSTILLLVYIVSMIITLLDRWRIRYPLQWPLNSHNIRYMVIQDG</sequence>
<dbReference type="RefSeq" id="WP_073342614.1">
    <property type="nucleotide sequence ID" value="NZ_FQVH01000009.1"/>
</dbReference>
<name>A0A1M4Y483_9THEO</name>
<reference evidence="2 3" key="1">
    <citation type="submission" date="2016-11" db="EMBL/GenBank/DDBJ databases">
        <authorList>
            <person name="Jaros S."/>
            <person name="Januszkiewicz K."/>
            <person name="Wedrychowicz H."/>
        </authorList>
    </citation>
    <scope>NUCLEOTIDE SEQUENCE [LARGE SCALE GENOMIC DNA]</scope>
    <source>
        <strain evidence="2 3">DSM 17918</strain>
    </source>
</reference>
<proteinExistence type="predicted"/>
<evidence type="ECO:0000256" key="1">
    <source>
        <dbReference type="SAM" id="Phobius"/>
    </source>
</evidence>
<accession>A0A1M4Y483</accession>
<keyword evidence="3" id="KW-1185">Reference proteome</keyword>
<evidence type="ECO:0000313" key="3">
    <source>
        <dbReference type="Proteomes" id="UP000184088"/>
    </source>
</evidence>
<gene>
    <name evidence="2" type="ORF">SAMN02746089_01149</name>
</gene>
<keyword evidence="1" id="KW-0812">Transmembrane</keyword>